<dbReference type="AlphaFoldDB" id="A0A2U1ATI4"/>
<dbReference type="InterPro" id="IPR007374">
    <property type="entry name" value="ASCH_domain"/>
</dbReference>
<sequence length="113" mass="13018">MTKAETEIIDHLHFHEKYLELVQQRRKTSTVRLGYVLPNAIQLPLVFGDMPLPEKAQIEKLDFTKSFSDLTEADALTDGFESLETLRADLKVFYPDITAEDRCTIIYFKLLPA</sequence>
<reference evidence="2 3" key="1">
    <citation type="submission" date="2018-04" db="EMBL/GenBank/DDBJ databases">
        <title>Genomic Encyclopedia of Type Strains, Phase IV (KMG-IV): sequencing the most valuable type-strain genomes for metagenomic binning, comparative biology and taxonomic classification.</title>
        <authorList>
            <person name="Goeker M."/>
        </authorList>
    </citation>
    <scope>NUCLEOTIDE SEQUENCE [LARGE SCALE GENOMIC DNA]</scope>
    <source>
        <strain evidence="2 3">DSM 100231</strain>
    </source>
</reference>
<dbReference type="SUPFAM" id="SSF88697">
    <property type="entry name" value="PUA domain-like"/>
    <property type="match status" value="1"/>
</dbReference>
<dbReference type="InterPro" id="IPR015947">
    <property type="entry name" value="PUA-like_sf"/>
</dbReference>
<dbReference type="Proteomes" id="UP000245466">
    <property type="component" value="Unassembled WGS sequence"/>
</dbReference>
<feature type="domain" description="ASCH" evidence="1">
    <location>
        <begin position="12"/>
        <end position="112"/>
    </location>
</feature>
<gene>
    <name evidence="2" type="ORF">C8E01_110107</name>
</gene>
<organism evidence="2 3">
    <name type="scientific">Pontibacter virosus</name>
    <dbReference type="NCBI Taxonomy" id="1765052"/>
    <lineage>
        <taxon>Bacteria</taxon>
        <taxon>Pseudomonadati</taxon>
        <taxon>Bacteroidota</taxon>
        <taxon>Cytophagia</taxon>
        <taxon>Cytophagales</taxon>
        <taxon>Hymenobacteraceae</taxon>
        <taxon>Pontibacter</taxon>
    </lineage>
</organism>
<dbReference type="OrthoDB" id="284720at2"/>
<keyword evidence="3" id="KW-1185">Reference proteome</keyword>
<dbReference type="RefSeq" id="WP_116544235.1">
    <property type="nucleotide sequence ID" value="NZ_QEKI01000010.1"/>
</dbReference>
<evidence type="ECO:0000313" key="2">
    <source>
        <dbReference type="EMBL" id="PVY39718.1"/>
    </source>
</evidence>
<dbReference type="Pfam" id="PF04266">
    <property type="entry name" value="ASCH"/>
    <property type="match status" value="1"/>
</dbReference>
<dbReference type="Gene3D" id="2.30.130.30">
    <property type="entry name" value="Hypothetical protein"/>
    <property type="match status" value="1"/>
</dbReference>
<dbReference type="PANTHER" id="PTHR42250">
    <property type="entry name" value="ASCH DOMAIN-CONTAINING PROTEIN"/>
    <property type="match status" value="1"/>
</dbReference>
<evidence type="ECO:0000259" key="1">
    <source>
        <dbReference type="SMART" id="SM01022"/>
    </source>
</evidence>
<evidence type="ECO:0000313" key="3">
    <source>
        <dbReference type="Proteomes" id="UP000245466"/>
    </source>
</evidence>
<dbReference type="PANTHER" id="PTHR42250:SF1">
    <property type="entry name" value="ASCH DOMAIN-CONTAINING PROTEIN"/>
    <property type="match status" value="1"/>
</dbReference>
<name>A0A2U1ATI4_9BACT</name>
<protein>
    <submittedName>
        <fullName evidence="2">ASCH domain-containing protein</fullName>
    </submittedName>
</protein>
<accession>A0A2U1ATI4</accession>
<dbReference type="EMBL" id="QEKI01000010">
    <property type="protein sequence ID" value="PVY39718.1"/>
    <property type="molecule type" value="Genomic_DNA"/>
</dbReference>
<dbReference type="SMART" id="SM01022">
    <property type="entry name" value="ASCH"/>
    <property type="match status" value="1"/>
</dbReference>
<comment type="caution">
    <text evidence="2">The sequence shown here is derived from an EMBL/GenBank/DDBJ whole genome shotgun (WGS) entry which is preliminary data.</text>
</comment>
<proteinExistence type="predicted"/>